<keyword evidence="1" id="KW-0472">Membrane</keyword>
<gene>
    <name evidence="2" type="ORF">A0H81_06836</name>
</gene>
<reference evidence="2 3" key="1">
    <citation type="submission" date="2016-03" db="EMBL/GenBank/DDBJ databases">
        <title>Whole genome sequencing of Grifola frondosa 9006-11.</title>
        <authorList>
            <person name="Min B."/>
            <person name="Park H."/>
            <person name="Kim J.-G."/>
            <person name="Cho H."/>
            <person name="Oh Y.-L."/>
            <person name="Kong W.-S."/>
            <person name="Choi I.-G."/>
        </authorList>
    </citation>
    <scope>NUCLEOTIDE SEQUENCE [LARGE SCALE GENOMIC DNA]</scope>
    <source>
        <strain evidence="2 3">9006-11</strain>
    </source>
</reference>
<evidence type="ECO:0000256" key="1">
    <source>
        <dbReference type="SAM" id="Phobius"/>
    </source>
</evidence>
<dbReference type="EMBL" id="LUGG01000007">
    <property type="protein sequence ID" value="OBZ73323.1"/>
    <property type="molecule type" value="Genomic_DNA"/>
</dbReference>
<accession>A0A1C7M8S1</accession>
<name>A0A1C7M8S1_GRIFR</name>
<feature type="transmembrane region" description="Helical" evidence="1">
    <location>
        <begin position="99"/>
        <end position="120"/>
    </location>
</feature>
<dbReference type="OrthoDB" id="2796825at2759"/>
<keyword evidence="1" id="KW-1133">Transmembrane helix</keyword>
<keyword evidence="3" id="KW-1185">Reference proteome</keyword>
<proteinExistence type="predicted"/>
<feature type="transmembrane region" description="Helical" evidence="1">
    <location>
        <begin position="22"/>
        <end position="45"/>
    </location>
</feature>
<protein>
    <submittedName>
        <fullName evidence="2">Uncharacterized protein</fullName>
    </submittedName>
</protein>
<organism evidence="2 3">
    <name type="scientific">Grifola frondosa</name>
    <name type="common">Maitake</name>
    <name type="synonym">Polyporus frondosus</name>
    <dbReference type="NCBI Taxonomy" id="5627"/>
    <lineage>
        <taxon>Eukaryota</taxon>
        <taxon>Fungi</taxon>
        <taxon>Dikarya</taxon>
        <taxon>Basidiomycota</taxon>
        <taxon>Agaricomycotina</taxon>
        <taxon>Agaricomycetes</taxon>
        <taxon>Polyporales</taxon>
        <taxon>Grifolaceae</taxon>
        <taxon>Grifola</taxon>
    </lineage>
</organism>
<feature type="transmembrane region" description="Helical" evidence="1">
    <location>
        <begin position="141"/>
        <end position="162"/>
    </location>
</feature>
<feature type="transmembrane region" description="Helical" evidence="1">
    <location>
        <begin position="168"/>
        <end position="190"/>
    </location>
</feature>
<keyword evidence="1" id="KW-0812">Transmembrane</keyword>
<dbReference type="AlphaFoldDB" id="A0A1C7M8S1"/>
<dbReference type="OMA" id="IVWNNWH"/>
<comment type="caution">
    <text evidence="2">The sequence shown here is derived from an EMBL/GenBank/DDBJ whole genome shotgun (WGS) entry which is preliminary data.</text>
</comment>
<sequence length="248" mass="26659">MWIVNANYPGGSEAYFAAYASVWYQTMGSAASVVLSLLSDGLLIYRCFIVWNNWHVVVIPSILYLASGALGITLCYVSGSQSANFFAGLASQLGVAYSATVIGLNFMVSSLIIGRILFVAKRLQATLGRAVSQTYTGAASIIVESALPYTLFGIAYVVSLGIGSGISILFLSFYVMFTCISPQMIILRVLMRRGWTRDRSALGTSSFPIGTRPIEIQEQFNYGSEGTSAINLRSLGKSNASSSDLDKV</sequence>
<feature type="transmembrane region" description="Helical" evidence="1">
    <location>
        <begin position="57"/>
        <end position="79"/>
    </location>
</feature>
<evidence type="ECO:0000313" key="2">
    <source>
        <dbReference type="EMBL" id="OBZ73323.1"/>
    </source>
</evidence>
<evidence type="ECO:0000313" key="3">
    <source>
        <dbReference type="Proteomes" id="UP000092993"/>
    </source>
</evidence>
<dbReference type="Proteomes" id="UP000092993">
    <property type="component" value="Unassembled WGS sequence"/>
</dbReference>